<accession>A0A345Z557</accession>
<sequence length="40" mass="4342">MDKCACSTKCACSDCGCSDSKTKLECNDPHHEVCESEKSK</sequence>
<dbReference type="RefSeq" id="WP_281267720.1">
    <property type="nucleotide sequence ID" value="NZ_CP031376.1"/>
</dbReference>
<name>A0A345Z557_9MOLU</name>
<dbReference type="KEGG" id="salx:SALLE_v1c10660"/>
<dbReference type="EMBL" id="CP031376">
    <property type="protein sequence ID" value="AXK51736.1"/>
    <property type="molecule type" value="Genomic_DNA"/>
</dbReference>
<reference evidence="1 2" key="1">
    <citation type="submission" date="2018-07" db="EMBL/GenBank/DDBJ databases">
        <title>Complete genome sequence of Spiroplasma alleghenense PLHS-1 (ATCC 51752).</title>
        <authorList>
            <person name="Chou L."/>
            <person name="Lee T.-Y."/>
            <person name="Tsai Y.-M."/>
            <person name="Kuo C.-H."/>
        </authorList>
    </citation>
    <scope>NUCLEOTIDE SEQUENCE [LARGE SCALE GENOMIC DNA]</scope>
    <source>
        <strain evidence="1 2">PLHS-1</strain>
    </source>
</reference>
<keyword evidence="2" id="KW-1185">Reference proteome</keyword>
<evidence type="ECO:0008006" key="3">
    <source>
        <dbReference type="Google" id="ProtNLM"/>
    </source>
</evidence>
<proteinExistence type="predicted"/>
<gene>
    <name evidence="1" type="ORF">SALLE_v1c10660</name>
</gene>
<protein>
    <recommendedName>
        <fullName evidence="3">Metallothionein</fullName>
    </recommendedName>
</protein>
<organism evidence="1 2">
    <name type="scientific">Spiroplasma alleghenense</name>
    <dbReference type="NCBI Taxonomy" id="216931"/>
    <lineage>
        <taxon>Bacteria</taxon>
        <taxon>Bacillati</taxon>
        <taxon>Mycoplasmatota</taxon>
        <taxon>Mollicutes</taxon>
        <taxon>Entomoplasmatales</taxon>
        <taxon>Spiroplasmataceae</taxon>
        <taxon>Spiroplasma</taxon>
    </lineage>
</organism>
<dbReference type="Proteomes" id="UP000254792">
    <property type="component" value="Chromosome"/>
</dbReference>
<evidence type="ECO:0000313" key="1">
    <source>
        <dbReference type="EMBL" id="AXK51736.1"/>
    </source>
</evidence>
<dbReference type="AlphaFoldDB" id="A0A345Z557"/>
<evidence type="ECO:0000313" key="2">
    <source>
        <dbReference type="Proteomes" id="UP000254792"/>
    </source>
</evidence>